<keyword evidence="2" id="KW-1185">Reference proteome</keyword>
<protein>
    <submittedName>
        <fullName evidence="1">Uncharacterized protein</fullName>
    </submittedName>
</protein>
<dbReference type="AlphaFoldDB" id="A0AAV4X1B8"/>
<accession>A0AAV4X1B8</accession>
<dbReference type="Proteomes" id="UP001054945">
    <property type="component" value="Unassembled WGS sequence"/>
</dbReference>
<comment type="caution">
    <text evidence="1">The sequence shown here is derived from an EMBL/GenBank/DDBJ whole genome shotgun (WGS) entry which is preliminary data.</text>
</comment>
<gene>
    <name evidence="1" type="ORF">CEXT_143781</name>
</gene>
<name>A0AAV4X1B8_CAEEX</name>
<proteinExistence type="predicted"/>
<evidence type="ECO:0000313" key="1">
    <source>
        <dbReference type="EMBL" id="GIY87950.1"/>
    </source>
</evidence>
<organism evidence="1 2">
    <name type="scientific">Caerostris extrusa</name>
    <name type="common">Bark spider</name>
    <name type="synonym">Caerostris bankana</name>
    <dbReference type="NCBI Taxonomy" id="172846"/>
    <lineage>
        <taxon>Eukaryota</taxon>
        <taxon>Metazoa</taxon>
        <taxon>Ecdysozoa</taxon>
        <taxon>Arthropoda</taxon>
        <taxon>Chelicerata</taxon>
        <taxon>Arachnida</taxon>
        <taxon>Araneae</taxon>
        <taxon>Araneomorphae</taxon>
        <taxon>Entelegynae</taxon>
        <taxon>Araneoidea</taxon>
        <taxon>Araneidae</taxon>
        <taxon>Caerostris</taxon>
    </lineage>
</organism>
<sequence>MTIRIIARLHKRAGTKHVKAITQEAATGQHSATTATLVSPAPINMELNSVISNRLQKSISFEMNYFFRKCLNIIADNIKSGNKTCESHYAGGCYWPAFRNNSDSSVSSSYQHGTEFSYI</sequence>
<reference evidence="1 2" key="1">
    <citation type="submission" date="2021-06" db="EMBL/GenBank/DDBJ databases">
        <title>Caerostris extrusa draft genome.</title>
        <authorList>
            <person name="Kono N."/>
            <person name="Arakawa K."/>
        </authorList>
    </citation>
    <scope>NUCLEOTIDE SEQUENCE [LARGE SCALE GENOMIC DNA]</scope>
</reference>
<evidence type="ECO:0000313" key="2">
    <source>
        <dbReference type="Proteomes" id="UP001054945"/>
    </source>
</evidence>
<dbReference type="EMBL" id="BPLR01016997">
    <property type="protein sequence ID" value="GIY87950.1"/>
    <property type="molecule type" value="Genomic_DNA"/>
</dbReference>